<protein>
    <submittedName>
        <fullName evidence="1">DUF982 domain-containing protein</fullName>
    </submittedName>
</protein>
<evidence type="ECO:0000313" key="2">
    <source>
        <dbReference type="Proteomes" id="UP001597349"/>
    </source>
</evidence>
<evidence type="ECO:0000313" key="1">
    <source>
        <dbReference type="EMBL" id="MFD2056812.1"/>
    </source>
</evidence>
<dbReference type="Proteomes" id="UP001597349">
    <property type="component" value="Unassembled WGS sequence"/>
</dbReference>
<proteinExistence type="predicted"/>
<dbReference type="RefSeq" id="WP_379024266.1">
    <property type="nucleotide sequence ID" value="NZ_JBHUGY010000047.1"/>
</dbReference>
<comment type="caution">
    <text evidence="1">The sequence shown here is derived from an EMBL/GenBank/DDBJ whole genome shotgun (WGS) entry which is preliminary data.</text>
</comment>
<dbReference type="Gene3D" id="6.10.250.730">
    <property type="match status" value="1"/>
</dbReference>
<sequence>MPLHWFNPPVTVSTGKPGVRYGCNNVEGAARELMEWNNHGLMWNHAVRACMSCLAGEMTPEDVRKAFIAAAEEEGKLLSDDH</sequence>
<gene>
    <name evidence="1" type="ORF">ACFSQT_28165</name>
</gene>
<dbReference type="EMBL" id="JBHUGY010000047">
    <property type="protein sequence ID" value="MFD2056812.1"/>
    <property type="molecule type" value="Genomic_DNA"/>
</dbReference>
<name>A0ABW4WML2_9HYPH</name>
<dbReference type="Pfam" id="PF06169">
    <property type="entry name" value="DUF982"/>
    <property type="match status" value="1"/>
</dbReference>
<dbReference type="InterPro" id="IPR010385">
    <property type="entry name" value="DUF982"/>
</dbReference>
<reference evidence="2" key="1">
    <citation type="journal article" date="2019" name="Int. J. Syst. Evol. Microbiol.">
        <title>The Global Catalogue of Microorganisms (GCM) 10K type strain sequencing project: providing services to taxonomists for standard genome sequencing and annotation.</title>
        <authorList>
            <consortium name="The Broad Institute Genomics Platform"/>
            <consortium name="The Broad Institute Genome Sequencing Center for Infectious Disease"/>
            <person name="Wu L."/>
            <person name="Ma J."/>
        </authorList>
    </citation>
    <scope>NUCLEOTIDE SEQUENCE [LARGE SCALE GENOMIC DNA]</scope>
    <source>
        <strain evidence="2">CGMCC 1.16226</strain>
    </source>
</reference>
<accession>A0ABW4WML2</accession>
<keyword evidence="2" id="KW-1185">Reference proteome</keyword>
<organism evidence="1 2">
    <name type="scientific">Mesorhizobium calcicola</name>
    <dbReference type="NCBI Taxonomy" id="1300310"/>
    <lineage>
        <taxon>Bacteria</taxon>
        <taxon>Pseudomonadati</taxon>
        <taxon>Pseudomonadota</taxon>
        <taxon>Alphaproteobacteria</taxon>
        <taxon>Hyphomicrobiales</taxon>
        <taxon>Phyllobacteriaceae</taxon>
        <taxon>Mesorhizobium</taxon>
    </lineage>
</organism>